<accession>B5HDW1</accession>
<keyword evidence="3" id="KW-1185">Reference proteome</keyword>
<feature type="compositionally biased region" description="Low complexity" evidence="1">
    <location>
        <begin position="17"/>
        <end position="31"/>
    </location>
</feature>
<evidence type="ECO:0000313" key="3">
    <source>
        <dbReference type="Proteomes" id="UP000002805"/>
    </source>
</evidence>
<organism evidence="2 3">
    <name type="scientific">Streptomyces pristinaespiralis (strain ATCC 25486 / DSM 40338 / CBS 914.69 / JCM 4507 / KCC S-0507 / NBRC 13074 / NRRL 2958 / 5647)</name>
    <dbReference type="NCBI Taxonomy" id="457429"/>
    <lineage>
        <taxon>Bacteria</taxon>
        <taxon>Bacillati</taxon>
        <taxon>Actinomycetota</taxon>
        <taxon>Actinomycetes</taxon>
        <taxon>Kitasatosporales</taxon>
        <taxon>Streptomycetaceae</taxon>
        <taxon>Streptomyces</taxon>
    </lineage>
</organism>
<proteinExistence type="predicted"/>
<name>B5HDW1_STRE2</name>
<dbReference type="EMBL" id="CM000950">
    <property type="protein sequence ID" value="EDY65022.2"/>
    <property type="molecule type" value="Genomic_DNA"/>
</dbReference>
<sequence>MAAVTRSAPRTRRGRGAARAAVTGCASPRAGPGRGPVRGSGGAGAEQSVSRSRALAP</sequence>
<reference evidence="3" key="1">
    <citation type="submission" date="2008-02" db="EMBL/GenBank/DDBJ databases">
        <authorList>
            <consortium name="The Broad Institute Genome Sequencing Platform"/>
            <person name="Fischbach M."/>
            <person name="Ward D."/>
            <person name="Young S."/>
            <person name="Jaffe D."/>
            <person name="Gnerre S."/>
            <person name="Berlin A."/>
            <person name="Heiman D."/>
            <person name="Hepburn T."/>
            <person name="Sykes S."/>
            <person name="Alvarado L."/>
            <person name="Kodira C.D."/>
            <person name="Straight P."/>
            <person name="Clardy J."/>
            <person name="Hung D."/>
            <person name="Kolter R."/>
            <person name="Mekalanos J."/>
            <person name="Walker S."/>
            <person name="Walsh C.T."/>
            <person name="Lander E."/>
            <person name="Galagan J."/>
            <person name="Nusbaum C."/>
            <person name="Birren B."/>
        </authorList>
    </citation>
    <scope>NUCLEOTIDE SEQUENCE [LARGE SCALE GENOMIC DNA]</scope>
    <source>
        <strain evidence="3">ATCC 25486 / DSM 40338 / CBS 914.69 / JCM 4507 / NBRC 13074 / NRRL 2958 / 5647</strain>
    </source>
</reference>
<dbReference type="Proteomes" id="UP000002805">
    <property type="component" value="Chromosome"/>
</dbReference>
<protein>
    <submittedName>
        <fullName evidence="2">Predicted protein</fullName>
    </submittedName>
</protein>
<dbReference type="AlphaFoldDB" id="B5HDW1"/>
<feature type="compositionally biased region" description="Gly residues" evidence="1">
    <location>
        <begin position="32"/>
        <end position="44"/>
    </location>
</feature>
<dbReference type="HOGENOM" id="CLU_2994807_0_0_11"/>
<reference evidence="3" key="2">
    <citation type="submission" date="2009-10" db="EMBL/GenBank/DDBJ databases">
        <title>The genome sequence of Streptomyces pristinaespiralis strain ATCC 25486.</title>
        <authorList>
            <consortium name="The Broad Institute Genome Sequencing Platform"/>
            <consortium name="Broad Institute Microbial Sequencing Center"/>
            <person name="Fischbach M."/>
            <person name="Godfrey P."/>
            <person name="Ward D."/>
            <person name="Young S."/>
            <person name="Zeng Q."/>
            <person name="Koehrsen M."/>
            <person name="Alvarado L."/>
            <person name="Berlin A.M."/>
            <person name="Bochicchio J."/>
            <person name="Borenstein D."/>
            <person name="Chapman S.B."/>
            <person name="Chen Z."/>
            <person name="Engels R."/>
            <person name="Freedman E."/>
            <person name="Gellesch M."/>
            <person name="Goldberg J."/>
            <person name="Griggs A."/>
            <person name="Gujja S."/>
            <person name="Heilman E.R."/>
            <person name="Heiman D.I."/>
            <person name="Hepburn T.A."/>
            <person name="Howarth C."/>
            <person name="Jen D."/>
            <person name="Larson L."/>
            <person name="Lewis B."/>
            <person name="Mehta T."/>
            <person name="Park D."/>
            <person name="Pearson M."/>
            <person name="Richards J."/>
            <person name="Roberts A."/>
            <person name="Saif S."/>
            <person name="Shea T.D."/>
            <person name="Shenoy N."/>
            <person name="Sisk P."/>
            <person name="Stolte C."/>
            <person name="Sykes S.N."/>
            <person name="Thomson T."/>
            <person name="Walk T."/>
            <person name="White J."/>
            <person name="Yandava C."/>
            <person name="Straight P."/>
            <person name="Clardy J."/>
            <person name="Hung D."/>
            <person name="Kolter R."/>
            <person name="Mekalanos J."/>
            <person name="Walker S."/>
            <person name="Walsh C.T."/>
            <person name="Wieland-Brown L.C."/>
            <person name="Haas B."/>
            <person name="Nusbaum C."/>
            <person name="Birren B."/>
        </authorList>
    </citation>
    <scope>NUCLEOTIDE SEQUENCE [LARGE SCALE GENOMIC DNA]</scope>
    <source>
        <strain evidence="3">ATCC 25486 / DSM 40338 / CBS 914.69 / JCM 4507 / NBRC 13074 / NRRL 2958 / 5647</strain>
    </source>
</reference>
<feature type="region of interest" description="Disordered" evidence="1">
    <location>
        <begin position="1"/>
        <end position="57"/>
    </location>
</feature>
<gene>
    <name evidence="2" type="ORF">SSDG_03345</name>
</gene>
<evidence type="ECO:0000313" key="2">
    <source>
        <dbReference type="EMBL" id="EDY65022.2"/>
    </source>
</evidence>
<evidence type="ECO:0000256" key="1">
    <source>
        <dbReference type="SAM" id="MobiDB-lite"/>
    </source>
</evidence>